<gene>
    <name evidence="4" type="ORF">GJ697_17555</name>
</gene>
<dbReference type="PANTHER" id="PTHR44858:SF1">
    <property type="entry name" value="UDP-N-ACETYLGLUCOSAMINE--PEPTIDE N-ACETYLGLUCOSAMINYLTRANSFERASE SPINDLY-RELATED"/>
    <property type="match status" value="1"/>
</dbReference>
<reference evidence="4 5" key="1">
    <citation type="submission" date="2019-11" db="EMBL/GenBank/DDBJ databases">
        <title>Novel species isolated from a subtropical stream in China.</title>
        <authorList>
            <person name="Lu H."/>
        </authorList>
    </citation>
    <scope>NUCLEOTIDE SEQUENCE [LARGE SCALE GENOMIC DNA]</scope>
    <source>
        <strain evidence="4 5">FT25W</strain>
    </source>
</reference>
<dbReference type="SUPFAM" id="SSF48452">
    <property type="entry name" value="TPR-like"/>
    <property type="match status" value="2"/>
</dbReference>
<feature type="repeat" description="TPR" evidence="3">
    <location>
        <begin position="75"/>
        <end position="108"/>
    </location>
</feature>
<evidence type="ECO:0000256" key="3">
    <source>
        <dbReference type="PROSITE-ProRule" id="PRU00339"/>
    </source>
</evidence>
<evidence type="ECO:0000256" key="2">
    <source>
        <dbReference type="ARBA" id="ARBA00022803"/>
    </source>
</evidence>
<dbReference type="Gene3D" id="1.25.40.10">
    <property type="entry name" value="Tetratricopeptide repeat domain"/>
    <property type="match status" value="3"/>
</dbReference>
<evidence type="ECO:0000256" key="1">
    <source>
        <dbReference type="ARBA" id="ARBA00022737"/>
    </source>
</evidence>
<dbReference type="PROSITE" id="PS50005">
    <property type="entry name" value="TPR"/>
    <property type="match status" value="8"/>
</dbReference>
<keyword evidence="2 3" id="KW-0802">TPR repeat</keyword>
<name>A0A6L5QIY2_9BURK</name>
<dbReference type="SMART" id="SM00028">
    <property type="entry name" value="TPR"/>
    <property type="match status" value="10"/>
</dbReference>
<keyword evidence="1" id="KW-0677">Repeat</keyword>
<evidence type="ECO:0000313" key="4">
    <source>
        <dbReference type="EMBL" id="MRX09647.1"/>
    </source>
</evidence>
<feature type="repeat" description="TPR" evidence="3">
    <location>
        <begin position="143"/>
        <end position="176"/>
    </location>
</feature>
<dbReference type="InterPro" id="IPR011990">
    <property type="entry name" value="TPR-like_helical_dom_sf"/>
</dbReference>
<feature type="repeat" description="TPR" evidence="3">
    <location>
        <begin position="383"/>
        <end position="416"/>
    </location>
</feature>
<feature type="repeat" description="TPR" evidence="3">
    <location>
        <begin position="7"/>
        <end position="40"/>
    </location>
</feature>
<dbReference type="SUPFAM" id="SSF53756">
    <property type="entry name" value="UDP-Glycosyltransferase/glycogen phosphorylase"/>
    <property type="match status" value="1"/>
</dbReference>
<proteinExistence type="predicted"/>
<organism evidence="4 5">
    <name type="scientific">Duganella alba</name>
    <dbReference type="NCBI Taxonomy" id="2666081"/>
    <lineage>
        <taxon>Bacteria</taxon>
        <taxon>Pseudomonadati</taxon>
        <taxon>Pseudomonadota</taxon>
        <taxon>Betaproteobacteria</taxon>
        <taxon>Burkholderiales</taxon>
        <taxon>Oxalobacteraceae</taxon>
        <taxon>Telluria group</taxon>
        <taxon>Duganella</taxon>
    </lineage>
</organism>
<dbReference type="InterPro" id="IPR019734">
    <property type="entry name" value="TPR_rpt"/>
</dbReference>
<dbReference type="Pfam" id="PF13432">
    <property type="entry name" value="TPR_16"/>
    <property type="match status" value="4"/>
</dbReference>
<comment type="caution">
    <text evidence="4">The sequence shown here is derived from an EMBL/GenBank/DDBJ whole genome shotgun (WGS) entry which is preliminary data.</text>
</comment>
<feature type="repeat" description="TPR" evidence="3">
    <location>
        <begin position="211"/>
        <end position="244"/>
    </location>
</feature>
<dbReference type="InterPro" id="IPR050498">
    <property type="entry name" value="Ycf3"/>
</dbReference>
<dbReference type="RefSeq" id="WP_154369920.1">
    <property type="nucleotide sequence ID" value="NZ_WKJM01000014.1"/>
</dbReference>
<dbReference type="Pfam" id="PF13176">
    <property type="entry name" value="TPR_7"/>
    <property type="match status" value="1"/>
</dbReference>
<accession>A0A6L5QIY2</accession>
<dbReference type="AlphaFoldDB" id="A0A6L5QIY2"/>
<dbReference type="EMBL" id="WKJM01000014">
    <property type="protein sequence ID" value="MRX09647.1"/>
    <property type="molecule type" value="Genomic_DNA"/>
</dbReference>
<dbReference type="Gene3D" id="3.40.50.2000">
    <property type="entry name" value="Glycogen Phosphorylase B"/>
    <property type="match status" value="1"/>
</dbReference>
<feature type="repeat" description="TPR" evidence="3">
    <location>
        <begin position="41"/>
        <end position="74"/>
    </location>
</feature>
<feature type="repeat" description="TPR" evidence="3">
    <location>
        <begin position="177"/>
        <end position="210"/>
    </location>
</feature>
<evidence type="ECO:0000313" key="5">
    <source>
        <dbReference type="Proteomes" id="UP000481037"/>
    </source>
</evidence>
<dbReference type="PANTHER" id="PTHR44858">
    <property type="entry name" value="TETRATRICOPEPTIDE REPEAT PROTEIN 6"/>
    <property type="match status" value="1"/>
</dbReference>
<dbReference type="PROSITE" id="PS50293">
    <property type="entry name" value="TPR_REGION"/>
    <property type="match status" value="2"/>
</dbReference>
<dbReference type="Proteomes" id="UP000481037">
    <property type="component" value="Unassembled WGS sequence"/>
</dbReference>
<sequence>MANTSHVDQLFTQAVQYHSDGNLPQALQAYEQVLRLAPDHFDALHHTGIAAFQSGNFDAAASFIRSALAVDPEHAPAHSNLGNALRELQFMEDALRSYDRALALAGDDANTHFNRAVTLQSLLRTDDALLAYDQVLALDPNDDQAWNNRATLLWQTGQYDLALLNAEQALALNPHNLEAHNNRGNILRDSGRPVSAEESYRQALALAPDYADAHYDLGRLLLAEGRHEEALQALDEAVRLQPQLLAARRQRALALHQLNRTEEARHADDDAQALQGQLIAAYRQRGLQLAQLTYHESAAALYAAALELDSDNAELRQLHAEALDNSKQHEDVLASLRHALALRVERVVRHAPDAMIFPRDPQQEYEKARVALEKLLKMAPNNPRAYINLGSILNKLGFNDQALASYDRALALEPGFPLAMWNRALLLLARGDYERGWQGYEYRWIAKDLPLSRSKRHFLKPQWTGSEPLKGKTILLHAEQGYGDAMQFCRYAKLVKQRGARVLLEVWTPLVALMQTLEHVDQVIETGSERPAFDYHIPLLSLPLALNTRLDTIPVEAAYLRSDPAKRDQWNGELGAQTRLRVGVVWSGSMTHGNDHNRTLPLSLLAPLFSEDYEFICLQKDIRPDDKALLDTLPVRQVSHLLKDFGDTAALCDLMDLVITVDTSVAHLAGALGKPFWVMLPTPFEWRWLEHGSSNPWYPSATVFRQEQIGVWEPVVAEVAAALKDVPPPAPPSMFQLHT</sequence>
<feature type="repeat" description="TPR" evidence="3">
    <location>
        <begin position="109"/>
        <end position="142"/>
    </location>
</feature>
<keyword evidence="5" id="KW-1185">Reference proteome</keyword>
<protein>
    <submittedName>
        <fullName evidence="4">Tetratricopeptide repeat protein</fullName>
    </submittedName>
</protein>